<reference evidence="2" key="1">
    <citation type="submission" date="2020-06" db="EMBL/GenBank/DDBJ databases">
        <title>Whole Genome Sequence of Bradyrhizobium sp. Strain 66S1MB.</title>
        <authorList>
            <person name="Bromfield E."/>
            <person name="Cloutier S."/>
        </authorList>
    </citation>
    <scope>NUCLEOTIDE SEQUENCE</scope>
    <source>
        <strain evidence="2">66S1MB</strain>
    </source>
</reference>
<proteinExistence type="predicted"/>
<accession>A0A973WX92</accession>
<evidence type="ECO:0000256" key="1">
    <source>
        <dbReference type="SAM" id="MobiDB-lite"/>
    </source>
</evidence>
<name>A0A973WX92_9BRAD</name>
<comment type="caution">
    <text evidence="2">The sequence shown here is derived from an EMBL/GenBank/DDBJ whole genome shotgun (WGS) entry which is preliminary data.</text>
</comment>
<sequence>MLLSEQMMVAICETVASGVLVLSRAAEMNGVSRRSLWKWLEESKRGEDERYLIAFPTDEKRPFHVAIARARRMAAIDIRSEFEARALRGHDEIVHFQGQVVWQMDPRAVGLDPDIREMLGYDRDGYLRNERGECIPVKQHIQPPVAAVVKVLAAHFKQYGDRVEQNINLRGGVTLGVQAVGMSSRADGPPAIPPAPPRPVLDVTPPPAALPVPEAIVDAEFSEPDATADTAPMVEEEFAAAPMPEPTKPEVVIRETPPPEYQPVMTDQARDLLTRLRGPVGLRSANPVGSIKATKPMRSAYD</sequence>
<organism evidence="2">
    <name type="scientific">Bradyrhizobium quebecense</name>
    <dbReference type="NCBI Taxonomy" id="2748629"/>
    <lineage>
        <taxon>Bacteria</taxon>
        <taxon>Pseudomonadati</taxon>
        <taxon>Pseudomonadota</taxon>
        <taxon>Alphaproteobacteria</taxon>
        <taxon>Hyphomicrobiales</taxon>
        <taxon>Nitrobacteraceae</taxon>
        <taxon>Bradyrhizobium</taxon>
    </lineage>
</organism>
<dbReference type="AlphaFoldDB" id="A0A973WX92"/>
<gene>
    <name evidence="2" type="ORF">HU230_36050</name>
</gene>
<dbReference type="EMBL" id="JABWSX010000001">
    <property type="protein sequence ID" value="NVL10970.1"/>
    <property type="molecule type" value="Genomic_DNA"/>
</dbReference>
<protein>
    <submittedName>
        <fullName evidence="2">Uncharacterized protein</fullName>
    </submittedName>
</protein>
<dbReference type="RefSeq" id="WP_176534000.1">
    <property type="nucleotide sequence ID" value="NZ_CP088022.1"/>
</dbReference>
<evidence type="ECO:0000313" key="2">
    <source>
        <dbReference type="EMBL" id="NVL10970.1"/>
    </source>
</evidence>
<feature type="region of interest" description="Disordered" evidence="1">
    <location>
        <begin position="282"/>
        <end position="302"/>
    </location>
</feature>